<dbReference type="GO" id="GO:0003950">
    <property type="term" value="F:NAD+ poly-ADP-ribosyltransferase activity"/>
    <property type="evidence" value="ECO:0007669"/>
    <property type="project" value="UniProtKB-UniRule"/>
</dbReference>
<dbReference type="EMBL" id="PYSW02000005">
    <property type="protein sequence ID" value="KAG2392216.1"/>
    <property type="molecule type" value="Genomic_DNA"/>
</dbReference>
<reference evidence="7 8" key="1">
    <citation type="journal article" date="2018" name="BMC Genomics">
        <title>The genome of Naegleria lovaniensis, the basis for a comparative approach to unravel pathogenicity factors of the human pathogenic amoeba N. fowleri.</title>
        <authorList>
            <person name="Liechti N."/>
            <person name="Schurch N."/>
            <person name="Bruggmann R."/>
            <person name="Wittwer M."/>
        </authorList>
    </citation>
    <scope>NUCLEOTIDE SEQUENCE [LARGE SCALE GENOMIC DNA]</scope>
    <source>
        <strain evidence="7 8">ATCC 30569</strain>
    </source>
</reference>
<keyword evidence="2 5" id="KW-0808">Transferase</keyword>
<dbReference type="InterPro" id="IPR051838">
    <property type="entry name" value="ARTD_PARP"/>
</dbReference>
<dbReference type="GeneID" id="68104922"/>
<proteinExistence type="predicted"/>
<dbReference type="Proteomes" id="UP000816034">
    <property type="component" value="Unassembled WGS sequence"/>
</dbReference>
<comment type="caution">
    <text evidence="7">The sequence shown here is derived from an EMBL/GenBank/DDBJ whole genome shotgun (WGS) entry which is preliminary data.</text>
</comment>
<dbReference type="EC" id="2.4.2.-" evidence="5"/>
<name>A0AA88H379_NAELO</name>
<evidence type="ECO:0000256" key="1">
    <source>
        <dbReference type="ARBA" id="ARBA00022676"/>
    </source>
</evidence>
<evidence type="ECO:0000256" key="2">
    <source>
        <dbReference type="ARBA" id="ARBA00022679"/>
    </source>
</evidence>
<dbReference type="GO" id="GO:0016779">
    <property type="term" value="F:nucleotidyltransferase activity"/>
    <property type="evidence" value="ECO:0007669"/>
    <property type="project" value="UniProtKB-KW"/>
</dbReference>
<dbReference type="InterPro" id="IPR012317">
    <property type="entry name" value="Poly(ADP-ribose)pol_cat_dom"/>
</dbReference>
<feature type="domain" description="PARP catalytic" evidence="6">
    <location>
        <begin position="444"/>
        <end position="645"/>
    </location>
</feature>
<gene>
    <name evidence="7" type="ORF">C9374_012468</name>
</gene>
<evidence type="ECO:0000256" key="4">
    <source>
        <dbReference type="ARBA" id="ARBA00023027"/>
    </source>
</evidence>
<organism evidence="7 8">
    <name type="scientific">Naegleria lovaniensis</name>
    <name type="common">Amoeba</name>
    <dbReference type="NCBI Taxonomy" id="51637"/>
    <lineage>
        <taxon>Eukaryota</taxon>
        <taxon>Discoba</taxon>
        <taxon>Heterolobosea</taxon>
        <taxon>Tetramitia</taxon>
        <taxon>Eutetramitia</taxon>
        <taxon>Vahlkampfiidae</taxon>
        <taxon>Naegleria</taxon>
    </lineage>
</organism>
<dbReference type="AlphaFoldDB" id="A0AA88H379"/>
<dbReference type="SUPFAM" id="SSF56399">
    <property type="entry name" value="ADP-ribosylation"/>
    <property type="match status" value="1"/>
</dbReference>
<evidence type="ECO:0000256" key="3">
    <source>
        <dbReference type="ARBA" id="ARBA00022695"/>
    </source>
</evidence>
<evidence type="ECO:0000313" key="8">
    <source>
        <dbReference type="Proteomes" id="UP000816034"/>
    </source>
</evidence>
<evidence type="ECO:0000259" key="6">
    <source>
        <dbReference type="PROSITE" id="PS51059"/>
    </source>
</evidence>
<keyword evidence="3" id="KW-0548">Nucleotidyltransferase</keyword>
<keyword evidence="8" id="KW-1185">Reference proteome</keyword>
<keyword evidence="1 5" id="KW-0328">Glycosyltransferase</keyword>
<evidence type="ECO:0000313" key="7">
    <source>
        <dbReference type="EMBL" id="KAG2392216.1"/>
    </source>
</evidence>
<protein>
    <recommendedName>
        <fullName evidence="5">Poly [ADP-ribose] polymerase</fullName>
        <shortName evidence="5">PARP</shortName>
        <ecNumber evidence="5">2.4.2.-</ecNumber>
    </recommendedName>
</protein>
<dbReference type="Gene3D" id="3.90.228.10">
    <property type="match status" value="1"/>
</dbReference>
<dbReference type="PROSITE" id="PS51059">
    <property type="entry name" value="PARP_CATALYTIC"/>
    <property type="match status" value="1"/>
</dbReference>
<keyword evidence="4 5" id="KW-0520">NAD</keyword>
<dbReference type="Pfam" id="PF00644">
    <property type="entry name" value="PARP"/>
    <property type="match status" value="1"/>
</dbReference>
<sequence>MIMAESSDLFKKLKREIDEWKESFADIYFSIDDPWVRRFAFNCDENGDLVVTCQVDLDYSESYQTHLSLVIPKSYPKGEYTCMAGSDFHELRGENVEDVLTQVFSLMKEKRDKFLEEIPTPGTANSHGHGDHVFGDEEEPHSAVDDHDTLFIDDDDDEKRKRFDSIEKDLERVRKTKGWLGCRGASGMDQIKVYLFTDPKRLNISELVSEAWGLSLSKWICVSITFSNYYTESTTKPQVEAFQCGETSLRDPQALIDNGKVKFGLYWTVQQRLERDFFAKYWPIELYRDTLEKKNGKNYMEYLLDYTEQVIKNSPSKCLICGGNLPFEGIKPMCCENQLCIFSHEQYGLGVDLESAIKKIPDIVDLFISMCHAASSSYISNRGFNPFQPFPMGLEIKIRDKTTDKVTTYNFLTSDGKEDNAKVREVLEKVPSVKVLDEWVDEGKLKDRCDEKHPLLYPLLRWILASARVHLKKLSSKEQISEMKTEHQYIMMSSTPDKERRFQELKKKHGSILAFHGSALGNWHSIMRKGLLNLSGTAGMVNGAAYGSGVYLAANASVSFGYMRYQSGWGNSITFKSSQIGCLALCEIIKAPELVQKYGSNMTPNPYYVIPNEEHLQTRAFFIYTTSQHHSVEGRDLKLPKIEFN</sequence>
<accession>A0AA88H379</accession>
<evidence type="ECO:0000256" key="5">
    <source>
        <dbReference type="RuleBase" id="RU362114"/>
    </source>
</evidence>
<dbReference type="RefSeq" id="XP_044554110.1">
    <property type="nucleotide sequence ID" value="XM_044688238.1"/>
</dbReference>
<dbReference type="PANTHER" id="PTHR21328">
    <property type="entry name" value="POLY ADP-RIBOSE POLYMERASE FAMILY, MEMBER PARP"/>
    <property type="match status" value="1"/>
</dbReference>